<protein>
    <submittedName>
        <fullName evidence="3">Putative secreted protein</fullName>
    </submittedName>
</protein>
<dbReference type="OrthoDB" id="3626138at2"/>
<dbReference type="RefSeq" id="WP_015105274.1">
    <property type="nucleotide sequence ID" value="NC_019673.1"/>
</dbReference>
<keyword evidence="4" id="KW-1185">Reference proteome</keyword>
<gene>
    <name evidence="3" type="ordered locus">BN6_79490</name>
</gene>
<proteinExistence type="predicted"/>
<evidence type="ECO:0000256" key="1">
    <source>
        <dbReference type="SAM" id="MobiDB-lite"/>
    </source>
</evidence>
<dbReference type="PATRIC" id="fig|1179773.3.peg.8027"/>
<organism evidence="3 4">
    <name type="scientific">Saccharothrix espanaensis (strain ATCC 51144 / DSM 44229 / JCM 9112 / NBRC 15066 / NRRL 15764)</name>
    <dbReference type="NCBI Taxonomy" id="1179773"/>
    <lineage>
        <taxon>Bacteria</taxon>
        <taxon>Bacillati</taxon>
        <taxon>Actinomycetota</taxon>
        <taxon>Actinomycetes</taxon>
        <taxon>Pseudonocardiales</taxon>
        <taxon>Pseudonocardiaceae</taxon>
        <taxon>Saccharothrix</taxon>
    </lineage>
</organism>
<dbReference type="STRING" id="1179773.BN6_79490"/>
<feature type="signal peptide" evidence="2">
    <location>
        <begin position="1"/>
        <end position="32"/>
    </location>
</feature>
<feature type="region of interest" description="Disordered" evidence="1">
    <location>
        <begin position="210"/>
        <end position="254"/>
    </location>
</feature>
<keyword evidence="2" id="KW-0732">Signal</keyword>
<dbReference type="Proteomes" id="UP000006281">
    <property type="component" value="Chromosome"/>
</dbReference>
<dbReference type="EMBL" id="HE804045">
    <property type="protein sequence ID" value="CCH35167.1"/>
    <property type="molecule type" value="Genomic_DNA"/>
</dbReference>
<feature type="compositionally biased region" description="Low complexity" evidence="1">
    <location>
        <begin position="210"/>
        <end position="241"/>
    </location>
</feature>
<dbReference type="NCBIfam" id="NF040603">
    <property type="entry name" value="choice_anch_P"/>
    <property type="match status" value="1"/>
</dbReference>
<evidence type="ECO:0000313" key="4">
    <source>
        <dbReference type="Proteomes" id="UP000006281"/>
    </source>
</evidence>
<name>K0KCB9_SACES</name>
<accession>K0KCB9</accession>
<dbReference type="AlphaFoldDB" id="K0KCB9"/>
<dbReference type="KEGG" id="sesp:BN6_79490"/>
<evidence type="ECO:0000256" key="2">
    <source>
        <dbReference type="SAM" id="SignalP"/>
    </source>
</evidence>
<reference evidence="3 4" key="1">
    <citation type="journal article" date="2012" name="BMC Genomics">
        <title>Complete genome sequence of Saccharothrix espanaensis DSM 44229T and comparison to the other completely sequenced Pseudonocardiaceae.</title>
        <authorList>
            <person name="Strobel T."/>
            <person name="Al-Dilaimi A."/>
            <person name="Blom J."/>
            <person name="Gessner A."/>
            <person name="Kalinowski J."/>
            <person name="Luzhetska M."/>
            <person name="Puhler A."/>
            <person name="Szczepanowski R."/>
            <person name="Bechthold A."/>
            <person name="Ruckert C."/>
        </authorList>
    </citation>
    <scope>NUCLEOTIDE SEQUENCE [LARGE SCALE GENOMIC DNA]</scope>
    <source>
        <strain evidence="4">ATCC 51144 / DSM 44229 / JCM 9112 / NBRC 15066 / NRRL 15764</strain>
    </source>
</reference>
<sequence>MTQKGTALSGKKILTVLTAAALALVTSGAAVAAPAASGVSSAFALSAVGALAVEPQAALDSRNGFRQTSASSTRLPDATAPVLSTGVLNSEADKGRARASVADLVAQLGLLKLPGGVSAVTAEAVSASCVDGEGSVVLAGAKAGAVPLQVQPPANTGITVPGVASVVLNKQTRAADGTLTVVGIAVEVAGLQKIDIASATCAKVVGRAEPTTTAPAGPTGPAGAVTTGPASSAASAPGKAPRPTAVEGHLAVTG</sequence>
<evidence type="ECO:0000313" key="3">
    <source>
        <dbReference type="EMBL" id="CCH35167.1"/>
    </source>
</evidence>
<dbReference type="eggNOG" id="ENOG50344R6">
    <property type="taxonomic scope" value="Bacteria"/>
</dbReference>
<feature type="chain" id="PRO_5003834218" evidence="2">
    <location>
        <begin position="33"/>
        <end position="254"/>
    </location>
</feature>
<dbReference type="HOGENOM" id="CLU_1093667_0_0_11"/>